<comment type="caution">
    <text evidence="1">The sequence shown here is derived from an EMBL/GenBank/DDBJ whole genome shotgun (WGS) entry which is preliminary data.</text>
</comment>
<dbReference type="Proteomes" id="UP000789375">
    <property type="component" value="Unassembled WGS sequence"/>
</dbReference>
<evidence type="ECO:0000313" key="1">
    <source>
        <dbReference type="EMBL" id="CAG8480335.1"/>
    </source>
</evidence>
<evidence type="ECO:0000313" key="2">
    <source>
        <dbReference type="Proteomes" id="UP000789375"/>
    </source>
</evidence>
<dbReference type="AlphaFoldDB" id="A0A9N8WBM4"/>
<dbReference type="EMBL" id="CAJVPP010000415">
    <property type="protein sequence ID" value="CAG8480335.1"/>
    <property type="molecule type" value="Genomic_DNA"/>
</dbReference>
<reference evidence="1" key="1">
    <citation type="submission" date="2021-06" db="EMBL/GenBank/DDBJ databases">
        <authorList>
            <person name="Kallberg Y."/>
            <person name="Tangrot J."/>
            <person name="Rosling A."/>
        </authorList>
    </citation>
    <scope>NUCLEOTIDE SEQUENCE</scope>
    <source>
        <strain evidence="1">87-6 pot B 2015</strain>
    </source>
</reference>
<accession>A0A9N8WBM4</accession>
<proteinExistence type="predicted"/>
<sequence length="183" mass="21349">MSRSNGILSPVQNNFNEKSYLSSYRIKKSHNGIKFVLGTRTIFSVPFCEKISIKKSDISVKLLTIDLLKEYIWEWKNNILKDLTNNASKFDLWHVNVDEVVDFSTEEDVFRRYTSFLTGLKLKLKIKTFPHVNAFSIDHLVDALALIWHVEVESDSPGPQNDPYIELKQEPSFFQNKFAPWYN</sequence>
<organism evidence="1 2">
    <name type="scientific">Funneliformis mosseae</name>
    <name type="common">Endomycorrhizal fungus</name>
    <name type="synonym">Glomus mosseae</name>
    <dbReference type="NCBI Taxonomy" id="27381"/>
    <lineage>
        <taxon>Eukaryota</taxon>
        <taxon>Fungi</taxon>
        <taxon>Fungi incertae sedis</taxon>
        <taxon>Mucoromycota</taxon>
        <taxon>Glomeromycotina</taxon>
        <taxon>Glomeromycetes</taxon>
        <taxon>Glomerales</taxon>
        <taxon>Glomeraceae</taxon>
        <taxon>Funneliformis</taxon>
    </lineage>
</organism>
<name>A0A9N8WBM4_FUNMO</name>
<protein>
    <submittedName>
        <fullName evidence="1">11359_t:CDS:1</fullName>
    </submittedName>
</protein>
<keyword evidence="2" id="KW-1185">Reference proteome</keyword>
<gene>
    <name evidence="1" type="ORF">FMOSSE_LOCUS2988</name>
</gene>